<evidence type="ECO:0000313" key="1">
    <source>
        <dbReference type="EMBL" id="CAG9138194.1"/>
    </source>
</evidence>
<sequence>MQFILIQSLRHLLSKKSLTDEVVVFYLPANPSSDSSAWPEDVDWRGHGTLVMHLQLSDRGSARSDVTGNNQQ</sequence>
<gene>
    <name evidence="1" type="ORF">PLXY2_LOCUS16447</name>
</gene>
<proteinExistence type="predicted"/>
<name>A0A8S4GEA7_PLUXY</name>
<keyword evidence="2" id="KW-1185">Reference proteome</keyword>
<evidence type="ECO:0000313" key="2">
    <source>
        <dbReference type="Proteomes" id="UP000653454"/>
    </source>
</evidence>
<accession>A0A8S4GEA7</accession>
<reference evidence="1" key="1">
    <citation type="submission" date="2020-11" db="EMBL/GenBank/DDBJ databases">
        <authorList>
            <person name="Whiteford S."/>
        </authorList>
    </citation>
    <scope>NUCLEOTIDE SEQUENCE</scope>
</reference>
<dbReference type="AlphaFoldDB" id="A0A8S4GEA7"/>
<organism evidence="1 2">
    <name type="scientific">Plutella xylostella</name>
    <name type="common">Diamondback moth</name>
    <name type="synonym">Plutella maculipennis</name>
    <dbReference type="NCBI Taxonomy" id="51655"/>
    <lineage>
        <taxon>Eukaryota</taxon>
        <taxon>Metazoa</taxon>
        <taxon>Ecdysozoa</taxon>
        <taxon>Arthropoda</taxon>
        <taxon>Hexapoda</taxon>
        <taxon>Insecta</taxon>
        <taxon>Pterygota</taxon>
        <taxon>Neoptera</taxon>
        <taxon>Endopterygota</taxon>
        <taxon>Lepidoptera</taxon>
        <taxon>Glossata</taxon>
        <taxon>Ditrysia</taxon>
        <taxon>Yponomeutoidea</taxon>
        <taxon>Plutellidae</taxon>
        <taxon>Plutella</taxon>
    </lineage>
</organism>
<protein>
    <submittedName>
        <fullName evidence="1">(diamondback moth) hypothetical protein</fullName>
    </submittedName>
</protein>
<dbReference type="Proteomes" id="UP000653454">
    <property type="component" value="Unassembled WGS sequence"/>
</dbReference>
<comment type="caution">
    <text evidence="1">The sequence shown here is derived from an EMBL/GenBank/DDBJ whole genome shotgun (WGS) entry which is preliminary data.</text>
</comment>
<dbReference type="EMBL" id="CAJHNJ030000510">
    <property type="protein sequence ID" value="CAG9138194.1"/>
    <property type="molecule type" value="Genomic_DNA"/>
</dbReference>